<dbReference type="GO" id="GO:0003677">
    <property type="term" value="F:DNA binding"/>
    <property type="evidence" value="ECO:0007669"/>
    <property type="project" value="UniProtKB-KW"/>
</dbReference>
<accession>A0A8B2NDL2</accession>
<evidence type="ECO:0000256" key="1">
    <source>
        <dbReference type="ARBA" id="ARBA00023125"/>
    </source>
</evidence>
<dbReference type="PANTHER" id="PTHR33221">
    <property type="entry name" value="WINGED HELIX-TURN-HELIX TRANSCRIPTIONAL REGULATOR, RRF2 FAMILY"/>
    <property type="match status" value="1"/>
</dbReference>
<dbReference type="SUPFAM" id="SSF46785">
    <property type="entry name" value="Winged helix' DNA-binding domain"/>
    <property type="match status" value="1"/>
</dbReference>
<dbReference type="Gene3D" id="1.10.10.10">
    <property type="entry name" value="Winged helix-like DNA-binding domain superfamily/Winged helix DNA-binding domain"/>
    <property type="match status" value="1"/>
</dbReference>
<reference evidence="2 3" key="1">
    <citation type="submission" date="2018-05" db="EMBL/GenBank/DDBJ databases">
        <title>Acuticoccus sediminis sp. nov., isolated from deep-sea sediment of Indian Ocean.</title>
        <authorList>
            <person name="Liu X."/>
            <person name="Lai Q."/>
            <person name="Du Y."/>
            <person name="Sun F."/>
            <person name="Zhang X."/>
            <person name="Wang S."/>
            <person name="Shao Z."/>
        </authorList>
    </citation>
    <scope>NUCLEOTIDE SEQUENCE [LARGE SCALE GENOMIC DNA]</scope>
    <source>
        <strain evidence="2 3">PTG4-2</strain>
    </source>
</reference>
<evidence type="ECO:0000313" key="3">
    <source>
        <dbReference type="Proteomes" id="UP000249590"/>
    </source>
</evidence>
<keyword evidence="1" id="KW-0238">DNA-binding</keyword>
<dbReference type="EMBL" id="QHHQ01000012">
    <property type="protein sequence ID" value="RAH96565.1"/>
    <property type="molecule type" value="Genomic_DNA"/>
</dbReference>
<dbReference type="InterPro" id="IPR036390">
    <property type="entry name" value="WH_DNA-bd_sf"/>
</dbReference>
<dbReference type="GO" id="GO:0003700">
    <property type="term" value="F:DNA-binding transcription factor activity"/>
    <property type="evidence" value="ECO:0007669"/>
    <property type="project" value="TreeGrafter"/>
</dbReference>
<evidence type="ECO:0008006" key="4">
    <source>
        <dbReference type="Google" id="ProtNLM"/>
    </source>
</evidence>
<keyword evidence="3" id="KW-1185">Reference proteome</keyword>
<protein>
    <recommendedName>
        <fullName evidence="4">BadM/Rrf2 family transcriptional regulator</fullName>
    </recommendedName>
</protein>
<name>A0A8B2NDL2_9HYPH</name>
<dbReference type="PANTHER" id="PTHR33221:SF4">
    <property type="entry name" value="HTH-TYPE TRANSCRIPTIONAL REPRESSOR NSRR"/>
    <property type="match status" value="1"/>
</dbReference>
<proteinExistence type="predicted"/>
<dbReference type="GO" id="GO:0005829">
    <property type="term" value="C:cytosol"/>
    <property type="evidence" value="ECO:0007669"/>
    <property type="project" value="TreeGrafter"/>
</dbReference>
<dbReference type="InterPro" id="IPR000944">
    <property type="entry name" value="Tscrpt_reg_Rrf2"/>
</dbReference>
<organism evidence="2 3">
    <name type="scientific">Acuticoccus sediminis</name>
    <dbReference type="NCBI Taxonomy" id="2184697"/>
    <lineage>
        <taxon>Bacteria</taxon>
        <taxon>Pseudomonadati</taxon>
        <taxon>Pseudomonadota</taxon>
        <taxon>Alphaproteobacteria</taxon>
        <taxon>Hyphomicrobiales</taxon>
        <taxon>Amorphaceae</taxon>
        <taxon>Acuticoccus</taxon>
    </lineage>
</organism>
<dbReference type="AlphaFoldDB" id="A0A8B2NDL2"/>
<sequence length="155" mass="16774">MLSMRFTDQTRYALRVLTYCAERHPNLVQVSAIAADTHLTEYTIYKLLKIATKEGIVASTRGRGGGIRLARDPHEITVGSVIRMFEPRFRECAPASLMRAQDARASDAEVRLDSALGAGIRAVLDTYDAITLIDLAGGEAHAGGDRDAKETGPSA</sequence>
<dbReference type="Proteomes" id="UP000249590">
    <property type="component" value="Unassembled WGS sequence"/>
</dbReference>
<dbReference type="Pfam" id="PF02082">
    <property type="entry name" value="Rrf2"/>
    <property type="match status" value="1"/>
</dbReference>
<dbReference type="PROSITE" id="PS51197">
    <property type="entry name" value="HTH_RRF2_2"/>
    <property type="match status" value="1"/>
</dbReference>
<evidence type="ECO:0000313" key="2">
    <source>
        <dbReference type="EMBL" id="RAH96565.1"/>
    </source>
</evidence>
<dbReference type="InterPro" id="IPR036388">
    <property type="entry name" value="WH-like_DNA-bd_sf"/>
</dbReference>
<gene>
    <name evidence="2" type="ORF">DLJ53_32165</name>
</gene>
<comment type="caution">
    <text evidence="2">The sequence shown here is derived from an EMBL/GenBank/DDBJ whole genome shotgun (WGS) entry which is preliminary data.</text>
</comment>